<organism evidence="1 2">
    <name type="scientific">Genlisea aurea</name>
    <dbReference type="NCBI Taxonomy" id="192259"/>
    <lineage>
        <taxon>Eukaryota</taxon>
        <taxon>Viridiplantae</taxon>
        <taxon>Streptophyta</taxon>
        <taxon>Embryophyta</taxon>
        <taxon>Tracheophyta</taxon>
        <taxon>Spermatophyta</taxon>
        <taxon>Magnoliopsida</taxon>
        <taxon>eudicotyledons</taxon>
        <taxon>Gunneridae</taxon>
        <taxon>Pentapetalae</taxon>
        <taxon>asterids</taxon>
        <taxon>lamiids</taxon>
        <taxon>Lamiales</taxon>
        <taxon>Lentibulariaceae</taxon>
        <taxon>Genlisea</taxon>
    </lineage>
</organism>
<name>S8EF57_9LAMI</name>
<reference evidence="1 2" key="1">
    <citation type="journal article" date="2013" name="BMC Genomics">
        <title>The miniature genome of a carnivorous plant Genlisea aurea contains a low number of genes and short non-coding sequences.</title>
        <authorList>
            <person name="Leushkin E.V."/>
            <person name="Sutormin R.A."/>
            <person name="Nabieva E.R."/>
            <person name="Penin A.A."/>
            <person name="Kondrashov A.S."/>
            <person name="Logacheva M.D."/>
        </authorList>
    </citation>
    <scope>NUCLEOTIDE SEQUENCE [LARGE SCALE GENOMIC DNA]</scope>
</reference>
<gene>
    <name evidence="1" type="ORF">M569_00127</name>
</gene>
<evidence type="ECO:0000313" key="1">
    <source>
        <dbReference type="EMBL" id="EPS74648.1"/>
    </source>
</evidence>
<protein>
    <submittedName>
        <fullName evidence="1">Uncharacterized protein</fullName>
    </submittedName>
</protein>
<keyword evidence="2" id="KW-1185">Reference proteome</keyword>
<sequence>MGEVTSSSDSDEVAPCLCFGRLNSISWTPLRYRMKGVWLKGPYYLKEGYAAYLSSGTKNTKPTSTALLISKSTILTGALNKGLKHVF</sequence>
<dbReference type="EMBL" id="AUSU01000018">
    <property type="protein sequence ID" value="EPS74648.1"/>
    <property type="molecule type" value="Genomic_DNA"/>
</dbReference>
<dbReference type="Proteomes" id="UP000015453">
    <property type="component" value="Unassembled WGS sequence"/>
</dbReference>
<dbReference type="AlphaFoldDB" id="S8EF57"/>
<proteinExistence type="predicted"/>
<comment type="caution">
    <text evidence="1">The sequence shown here is derived from an EMBL/GenBank/DDBJ whole genome shotgun (WGS) entry which is preliminary data.</text>
</comment>
<accession>S8EF57</accession>
<evidence type="ECO:0000313" key="2">
    <source>
        <dbReference type="Proteomes" id="UP000015453"/>
    </source>
</evidence>